<name>A0ABZ3EZX5_9FIRM</name>
<dbReference type="EMBL" id="CP146256">
    <property type="protein sequence ID" value="XAH75821.1"/>
    <property type="molecule type" value="Genomic_DNA"/>
</dbReference>
<accession>A0ABZ3EZX5</accession>
<protein>
    <submittedName>
        <fullName evidence="1">Uncharacterized protein</fullName>
    </submittedName>
</protein>
<reference evidence="1 2" key="1">
    <citation type="submission" date="2024-02" db="EMBL/GenBank/DDBJ databases">
        <title>Bacterial strain from lacustrine sediment.</title>
        <authorList>
            <person name="Petit C."/>
            <person name="Fadhlaoui K."/>
        </authorList>
    </citation>
    <scope>NUCLEOTIDE SEQUENCE [LARGE SCALE GENOMIC DNA]</scope>
    <source>
        <strain evidence="1 2">IPX-CK</strain>
    </source>
</reference>
<sequence>MITYIKSKLFYAKLKIEIFKAFSQSNAYIEMLTKLAIASKDMTAEEVKKEFLKELAGVIHDSVHKDDTKDTDKK</sequence>
<proteinExistence type="predicted"/>
<keyword evidence="2" id="KW-1185">Reference proteome</keyword>
<dbReference type="RefSeq" id="WP_342759395.1">
    <property type="nucleotide sequence ID" value="NZ_CP146256.1"/>
</dbReference>
<dbReference type="Proteomes" id="UP001451571">
    <property type="component" value="Chromosome"/>
</dbReference>
<gene>
    <name evidence="1" type="ORF">V6984_08725</name>
</gene>
<organism evidence="1 2">
    <name type="scientific">Kineothrix sedimenti</name>
    <dbReference type="NCBI Taxonomy" id="3123317"/>
    <lineage>
        <taxon>Bacteria</taxon>
        <taxon>Bacillati</taxon>
        <taxon>Bacillota</taxon>
        <taxon>Clostridia</taxon>
        <taxon>Lachnospirales</taxon>
        <taxon>Lachnospiraceae</taxon>
        <taxon>Kineothrix</taxon>
    </lineage>
</organism>
<evidence type="ECO:0000313" key="1">
    <source>
        <dbReference type="EMBL" id="XAH75821.1"/>
    </source>
</evidence>
<evidence type="ECO:0000313" key="2">
    <source>
        <dbReference type="Proteomes" id="UP001451571"/>
    </source>
</evidence>